<gene>
    <name evidence="4" type="ORF">AAJ76_1200036711</name>
</gene>
<sequence length="479" mass="55931">MIIFLFVFSLTEIFADMSFMLRFNKKEIKKIKDVVVLIENNLYFTNYGFNVNKIECDIKVYNALSEESNFGYIKIMPIIDNEKYIRLCILILLDNENVVMISNTNIDEKTCIHNKSRQLIFKNVRYVGRHIWTIFLDSIKKKKRPSSLILYENVDSYSLQRKAESLSNLNLERKFYLSSIFLEEKAFNFVYVAGDSFYAKVKECEKVFQNVNNFLSKSAQKVVEELFCKDIEDFANEAMKEDEQEECREENEKNDTMQEIKTFNNNFDEASDSFYNTKNGNFEDQNSIILQNKNSIENTAELNDFNTKVKTQDFDVENNLKIKDSLLDIENSNALIEPDLFSNNCNENQAKDNFNNILEKNDLDVSQLIKDKISLENGCEKNIVEENDETLHDKNELITEKEDSKNDITKEINNDNKPKNLYRRQNESNSGDNFDSKNSRFPYYATVCVCVFLIAFGVAYIKKKGNFKLFFSGKKSING</sequence>
<keyword evidence="2" id="KW-1133">Transmembrane helix</keyword>
<feature type="signal peptide" evidence="3">
    <location>
        <begin position="1"/>
        <end position="15"/>
    </location>
</feature>
<dbReference type="EMBL" id="JPQZ01000012">
    <property type="protein sequence ID" value="KKO75784.1"/>
    <property type="molecule type" value="Genomic_DNA"/>
</dbReference>
<evidence type="ECO:0000256" key="1">
    <source>
        <dbReference type="SAM" id="MobiDB-lite"/>
    </source>
</evidence>
<feature type="chain" id="PRO_5012068177" evidence="3">
    <location>
        <begin position="16"/>
        <end position="479"/>
    </location>
</feature>
<keyword evidence="2" id="KW-0812">Transmembrane</keyword>
<dbReference type="AlphaFoldDB" id="A0A0F9ZE23"/>
<evidence type="ECO:0000256" key="3">
    <source>
        <dbReference type="SAM" id="SignalP"/>
    </source>
</evidence>
<keyword evidence="2" id="KW-0472">Membrane</keyword>
<proteinExistence type="predicted"/>
<dbReference type="RefSeq" id="XP_024331526.1">
    <property type="nucleotide sequence ID" value="XM_024473861.1"/>
</dbReference>
<keyword evidence="5" id="KW-1185">Reference proteome</keyword>
<dbReference type="VEuPathDB" id="MicrosporidiaDB:AAJ76_1200036711"/>
<evidence type="ECO:0000256" key="2">
    <source>
        <dbReference type="SAM" id="Phobius"/>
    </source>
</evidence>
<accession>A0A0F9ZE23</accession>
<dbReference type="VEuPathDB" id="MicrosporidiaDB:NCER_100301"/>
<evidence type="ECO:0000313" key="4">
    <source>
        <dbReference type="EMBL" id="KKO75784.1"/>
    </source>
</evidence>
<reference evidence="4 5" key="1">
    <citation type="journal article" date="2015" name="Environ. Microbiol.">
        <title>Genome analyses suggest the presence of polyploidy and recent human-driven expansions in eight global populations of the honeybee pathogen Nosema ceranae.</title>
        <authorList>
            <person name="Pelin A."/>
            <person name="Selman M."/>
            <person name="Aris-Brosou S."/>
            <person name="Farinelli L."/>
            <person name="Corradi N."/>
        </authorList>
    </citation>
    <scope>NUCLEOTIDE SEQUENCE [LARGE SCALE GENOMIC DNA]</scope>
    <source>
        <strain evidence="4 5">PA08 1199</strain>
    </source>
</reference>
<name>A0A0F9ZE23_9MICR</name>
<dbReference type="VEuPathDB" id="MicrosporidiaDB:G9O61_00g009070"/>
<organism evidence="4 5">
    <name type="scientific">Vairimorpha ceranae</name>
    <dbReference type="NCBI Taxonomy" id="40302"/>
    <lineage>
        <taxon>Eukaryota</taxon>
        <taxon>Fungi</taxon>
        <taxon>Fungi incertae sedis</taxon>
        <taxon>Microsporidia</taxon>
        <taxon>Nosematidae</taxon>
        <taxon>Vairimorpha</taxon>
    </lineage>
</organism>
<protein>
    <submittedName>
        <fullName evidence="4">Uncharacterized protein</fullName>
    </submittedName>
</protein>
<evidence type="ECO:0000313" key="5">
    <source>
        <dbReference type="Proteomes" id="UP000034350"/>
    </source>
</evidence>
<feature type="compositionally biased region" description="Basic and acidic residues" evidence="1">
    <location>
        <begin position="402"/>
        <end position="418"/>
    </location>
</feature>
<feature type="transmembrane region" description="Helical" evidence="2">
    <location>
        <begin position="441"/>
        <end position="461"/>
    </location>
</feature>
<comment type="caution">
    <text evidence="4">The sequence shown here is derived from an EMBL/GenBank/DDBJ whole genome shotgun (WGS) entry which is preliminary data.</text>
</comment>
<dbReference type="Proteomes" id="UP000034350">
    <property type="component" value="Unassembled WGS sequence"/>
</dbReference>
<keyword evidence="3" id="KW-0732">Signal</keyword>
<feature type="region of interest" description="Disordered" evidence="1">
    <location>
        <begin position="402"/>
        <end position="435"/>
    </location>
</feature>
<dbReference type="GeneID" id="36318759"/>